<name>A0A9N9BCX2_9GLOM</name>
<proteinExistence type="predicted"/>
<keyword evidence="2" id="KW-1185">Reference proteome</keyword>
<sequence>MPRQKQQALSHQFDLQNWVLFEMYNKMCESSDIKENDISHEIITYSPSFESSIHFKKS</sequence>
<comment type="caution">
    <text evidence="1">The sequence shown here is derived from an EMBL/GenBank/DDBJ whole genome shotgun (WGS) entry which is preliminary data.</text>
</comment>
<dbReference type="AlphaFoldDB" id="A0A9N9BCX2"/>
<accession>A0A9N9BCX2</accession>
<reference evidence="1" key="1">
    <citation type="submission" date="2021-06" db="EMBL/GenBank/DDBJ databases">
        <authorList>
            <person name="Kallberg Y."/>
            <person name="Tangrot J."/>
            <person name="Rosling A."/>
        </authorList>
    </citation>
    <scope>NUCLEOTIDE SEQUENCE</scope>
    <source>
        <strain evidence="1">MA453B</strain>
    </source>
</reference>
<gene>
    <name evidence="1" type="ORF">DERYTH_LOCUS5664</name>
</gene>
<evidence type="ECO:0000313" key="2">
    <source>
        <dbReference type="Proteomes" id="UP000789405"/>
    </source>
</evidence>
<evidence type="ECO:0000313" key="1">
    <source>
        <dbReference type="EMBL" id="CAG8559450.1"/>
    </source>
</evidence>
<protein>
    <submittedName>
        <fullName evidence="1">10322_t:CDS:1</fullName>
    </submittedName>
</protein>
<dbReference type="EMBL" id="CAJVPY010002404">
    <property type="protein sequence ID" value="CAG8559450.1"/>
    <property type="molecule type" value="Genomic_DNA"/>
</dbReference>
<dbReference type="Proteomes" id="UP000789405">
    <property type="component" value="Unassembled WGS sequence"/>
</dbReference>
<organism evidence="1 2">
    <name type="scientific">Dentiscutata erythropus</name>
    <dbReference type="NCBI Taxonomy" id="1348616"/>
    <lineage>
        <taxon>Eukaryota</taxon>
        <taxon>Fungi</taxon>
        <taxon>Fungi incertae sedis</taxon>
        <taxon>Mucoromycota</taxon>
        <taxon>Glomeromycotina</taxon>
        <taxon>Glomeromycetes</taxon>
        <taxon>Diversisporales</taxon>
        <taxon>Gigasporaceae</taxon>
        <taxon>Dentiscutata</taxon>
    </lineage>
</organism>